<comment type="caution">
    <text evidence="2">The sequence shown here is derived from an EMBL/GenBank/DDBJ whole genome shotgun (WGS) entry which is preliminary data.</text>
</comment>
<evidence type="ECO:0000256" key="1">
    <source>
        <dbReference type="SAM" id="Phobius"/>
    </source>
</evidence>
<keyword evidence="3" id="KW-1185">Reference proteome</keyword>
<keyword evidence="1" id="KW-1133">Transmembrane helix</keyword>
<dbReference type="GO" id="GO:0043683">
    <property type="term" value="P:type IV pilus assembly"/>
    <property type="evidence" value="ECO:0007669"/>
    <property type="project" value="InterPro"/>
</dbReference>
<dbReference type="RefSeq" id="WP_241570811.1">
    <property type="nucleotide sequence ID" value="NZ_JAKUML010000005.1"/>
</dbReference>
<feature type="transmembrane region" description="Helical" evidence="1">
    <location>
        <begin position="6"/>
        <end position="28"/>
    </location>
</feature>
<dbReference type="InterPro" id="IPR031982">
    <property type="entry name" value="PilE-like"/>
</dbReference>
<evidence type="ECO:0000313" key="2">
    <source>
        <dbReference type="EMBL" id="MCJ8146114.1"/>
    </source>
</evidence>
<dbReference type="Pfam" id="PF07963">
    <property type="entry name" value="N_methyl"/>
    <property type="match status" value="1"/>
</dbReference>
<dbReference type="Proteomes" id="UP001139701">
    <property type="component" value="Unassembled WGS sequence"/>
</dbReference>
<dbReference type="PANTHER" id="PTHR30093:SF47">
    <property type="entry name" value="TYPE IV PILUS NON-CORE MINOR PILIN PILE"/>
    <property type="match status" value="1"/>
</dbReference>
<dbReference type="InterPro" id="IPR012902">
    <property type="entry name" value="N_methyl_site"/>
</dbReference>
<dbReference type="EMBL" id="JAKUML010000005">
    <property type="protein sequence ID" value="MCJ8146114.1"/>
    <property type="molecule type" value="Genomic_DNA"/>
</dbReference>
<dbReference type="SUPFAM" id="SSF54523">
    <property type="entry name" value="Pili subunits"/>
    <property type="match status" value="1"/>
</dbReference>
<name>A0A9X1WVR6_9GAMM</name>
<reference evidence="2" key="1">
    <citation type="submission" date="2022-02" db="EMBL/GenBank/DDBJ databases">
        <title>Acinetobacter A3.8 sp. nov., isolated from Sediment (Zhairuo Island).</title>
        <authorList>
            <person name="Zheng K."/>
        </authorList>
    </citation>
    <scope>NUCLEOTIDE SEQUENCE</scope>
    <source>
        <strain evidence="2">A3.8</strain>
    </source>
</reference>
<dbReference type="InterPro" id="IPR045584">
    <property type="entry name" value="Pilin-like"/>
</dbReference>
<accession>A0A9X1WVR6</accession>
<gene>
    <name evidence="2" type="ORF">MKI79_04180</name>
</gene>
<keyword evidence="1" id="KW-0812">Transmembrane</keyword>
<dbReference type="PANTHER" id="PTHR30093">
    <property type="entry name" value="GENERAL SECRETION PATHWAY PROTEIN G"/>
    <property type="match status" value="1"/>
</dbReference>
<dbReference type="Gene3D" id="3.30.700.10">
    <property type="entry name" value="Glycoprotein, Type 4 Pilin"/>
    <property type="match status" value="1"/>
</dbReference>
<evidence type="ECO:0000313" key="3">
    <source>
        <dbReference type="Proteomes" id="UP001139701"/>
    </source>
</evidence>
<proteinExistence type="predicted"/>
<sequence length="144" mass="15453">MVTNHQGYTIIELLIAIAVLGILAAIAYPSYKNYIVKTNRVDVQNEMLQEARNLANYKMARGTFTGATLSNSATTKNYPATGTAQYGISLNIPAGGRSWTISATPKPSANQTGDGIVQLNHRGEKCWTKGGSCTPSATTNWDGR</sequence>
<dbReference type="AlphaFoldDB" id="A0A9X1WVR6"/>
<keyword evidence="1" id="KW-0472">Membrane</keyword>
<protein>
    <submittedName>
        <fullName evidence="2">Prepilin-type N-terminal cleavage/methylation domain-containing protein</fullName>
    </submittedName>
</protein>
<dbReference type="Pfam" id="PF16732">
    <property type="entry name" value="ComP_DUS"/>
    <property type="match status" value="1"/>
</dbReference>
<dbReference type="NCBIfam" id="TIGR02532">
    <property type="entry name" value="IV_pilin_GFxxxE"/>
    <property type="match status" value="1"/>
</dbReference>
<organism evidence="2 3">
    <name type="scientific">Acinetobacter sedimenti</name>
    <dbReference type="NCBI Taxonomy" id="2919922"/>
    <lineage>
        <taxon>Bacteria</taxon>
        <taxon>Pseudomonadati</taxon>
        <taxon>Pseudomonadota</taxon>
        <taxon>Gammaproteobacteria</taxon>
        <taxon>Moraxellales</taxon>
        <taxon>Moraxellaceae</taxon>
        <taxon>Acinetobacter</taxon>
    </lineage>
</organism>